<protein>
    <submittedName>
        <fullName evidence="10">MFS transporter</fullName>
    </submittedName>
</protein>
<comment type="similarity">
    <text evidence="2">Belongs to the major facilitator superfamily.</text>
</comment>
<dbReference type="InterPro" id="IPR036259">
    <property type="entry name" value="MFS_trans_sf"/>
</dbReference>
<name>A0A6M8HQ05_9PROT</name>
<keyword evidence="3" id="KW-0813">Transport</keyword>
<dbReference type="InterPro" id="IPR011701">
    <property type="entry name" value="MFS"/>
</dbReference>
<evidence type="ECO:0000256" key="6">
    <source>
        <dbReference type="ARBA" id="ARBA00022989"/>
    </source>
</evidence>
<dbReference type="PROSITE" id="PS50850">
    <property type="entry name" value="MFS"/>
    <property type="match status" value="1"/>
</dbReference>
<dbReference type="InterPro" id="IPR020846">
    <property type="entry name" value="MFS_dom"/>
</dbReference>
<accession>A0A6M8HQ05</accession>
<feature type="domain" description="Major facilitator superfamily (MFS) profile" evidence="9">
    <location>
        <begin position="19"/>
        <end position="410"/>
    </location>
</feature>
<feature type="transmembrane region" description="Helical" evidence="8">
    <location>
        <begin position="272"/>
        <end position="290"/>
    </location>
</feature>
<proteinExistence type="inferred from homology"/>
<gene>
    <name evidence="10" type="ORF">HN018_11370</name>
</gene>
<evidence type="ECO:0000256" key="4">
    <source>
        <dbReference type="ARBA" id="ARBA00022475"/>
    </source>
</evidence>
<sequence length="410" mass="42248">MADSSTRDGTDKITRGTPDYRRLRIALFLAGFATFSLLYCVQPLLTVFGNDFHVSPAGASLALSLSTGFLAISILCTTPLATWLGRKRIMGASMILAALCNIAVTFAPGWHTLLVLRAVEGLLLGGVPAVAMAHLADEIHPSDLGATMGLYVGGTAFGGMAGRVGTAFVTEHVGWRSGMLAAGMSCLLAGVLFLVLLPAVRSTPQRPGAATASTLHGNLRAWGLHLRDPGMGGLFLTGFLAMSAFVTVYNYLGFRLLQPPFSLTQGESGAVFMVYLFGIVASPLAGRLSARFGRGPVLIAGPVMGLAGLALTVSGLLGATLCGLALITIGFFVSHSIASGWVGHRAAVDKGHAASLYLLAYYLGSSFMGSAGGWVWSVGGWNGVAGFAAVLLGAGLLTALLLAVSASRVT</sequence>
<evidence type="ECO:0000256" key="1">
    <source>
        <dbReference type="ARBA" id="ARBA00004651"/>
    </source>
</evidence>
<reference evidence="10 11" key="1">
    <citation type="journal article" date="2014" name="World J. Microbiol. Biotechnol.">
        <title>Biodiversity and physiological characteristics of Antarctic and Arctic lichens-associated bacteria.</title>
        <authorList>
            <person name="Lee Y.M."/>
            <person name="Kim E.H."/>
            <person name="Lee H.K."/>
            <person name="Hong S.G."/>
        </authorList>
    </citation>
    <scope>NUCLEOTIDE SEQUENCE [LARGE SCALE GENOMIC DNA]</scope>
    <source>
        <strain evidence="10 11">PAMC 26569</strain>
    </source>
</reference>
<feature type="transmembrane region" description="Helical" evidence="8">
    <location>
        <begin position="175"/>
        <end position="197"/>
    </location>
</feature>
<dbReference type="Proteomes" id="UP000500767">
    <property type="component" value="Chromosome"/>
</dbReference>
<feature type="transmembrane region" description="Helical" evidence="8">
    <location>
        <begin position="25"/>
        <end position="45"/>
    </location>
</feature>
<evidence type="ECO:0000256" key="2">
    <source>
        <dbReference type="ARBA" id="ARBA00008335"/>
    </source>
</evidence>
<dbReference type="EMBL" id="CP053708">
    <property type="protein sequence ID" value="QKE90553.1"/>
    <property type="molecule type" value="Genomic_DNA"/>
</dbReference>
<feature type="transmembrane region" description="Helical" evidence="8">
    <location>
        <begin position="354"/>
        <end position="377"/>
    </location>
</feature>
<evidence type="ECO:0000259" key="9">
    <source>
        <dbReference type="PROSITE" id="PS50850"/>
    </source>
</evidence>
<dbReference type="Gene3D" id="1.20.1250.20">
    <property type="entry name" value="MFS general substrate transporter like domains"/>
    <property type="match status" value="1"/>
</dbReference>
<dbReference type="GO" id="GO:0005886">
    <property type="term" value="C:plasma membrane"/>
    <property type="evidence" value="ECO:0007669"/>
    <property type="project" value="UniProtKB-SubCell"/>
</dbReference>
<evidence type="ECO:0000256" key="5">
    <source>
        <dbReference type="ARBA" id="ARBA00022692"/>
    </source>
</evidence>
<dbReference type="Pfam" id="PF07690">
    <property type="entry name" value="MFS_1"/>
    <property type="match status" value="1"/>
</dbReference>
<evidence type="ECO:0000256" key="7">
    <source>
        <dbReference type="ARBA" id="ARBA00023136"/>
    </source>
</evidence>
<feature type="transmembrane region" description="Helical" evidence="8">
    <location>
        <begin position="323"/>
        <end position="342"/>
    </location>
</feature>
<dbReference type="RefSeq" id="WP_171835500.1">
    <property type="nucleotide sequence ID" value="NZ_CP053708.1"/>
</dbReference>
<keyword evidence="4" id="KW-1003">Cell membrane</keyword>
<comment type="subcellular location">
    <subcellularLocation>
        <location evidence="1">Cell membrane</location>
        <topology evidence="1">Multi-pass membrane protein</topology>
    </subcellularLocation>
</comment>
<feature type="transmembrane region" description="Helical" evidence="8">
    <location>
        <begin position="297"/>
        <end position="317"/>
    </location>
</feature>
<dbReference type="PANTHER" id="PTHR43271">
    <property type="entry name" value="BLL2771 PROTEIN"/>
    <property type="match status" value="1"/>
</dbReference>
<evidence type="ECO:0000256" key="3">
    <source>
        <dbReference type="ARBA" id="ARBA00022448"/>
    </source>
</evidence>
<keyword evidence="7 8" id="KW-0472">Membrane</keyword>
<evidence type="ECO:0000313" key="11">
    <source>
        <dbReference type="Proteomes" id="UP000500767"/>
    </source>
</evidence>
<dbReference type="AlphaFoldDB" id="A0A6M8HQ05"/>
<keyword evidence="6 8" id="KW-1133">Transmembrane helix</keyword>
<evidence type="ECO:0000313" key="10">
    <source>
        <dbReference type="EMBL" id="QKE90553.1"/>
    </source>
</evidence>
<dbReference type="SUPFAM" id="SSF103473">
    <property type="entry name" value="MFS general substrate transporter"/>
    <property type="match status" value="1"/>
</dbReference>
<keyword evidence="5 8" id="KW-0812">Transmembrane</keyword>
<evidence type="ECO:0000256" key="8">
    <source>
        <dbReference type="SAM" id="Phobius"/>
    </source>
</evidence>
<feature type="transmembrane region" description="Helical" evidence="8">
    <location>
        <begin position="233"/>
        <end position="252"/>
    </location>
</feature>
<organism evidence="10 11">
    <name type="scientific">Lichenicola cladoniae</name>
    <dbReference type="NCBI Taxonomy" id="1484109"/>
    <lineage>
        <taxon>Bacteria</taxon>
        <taxon>Pseudomonadati</taxon>
        <taxon>Pseudomonadota</taxon>
        <taxon>Alphaproteobacteria</taxon>
        <taxon>Acetobacterales</taxon>
        <taxon>Acetobacteraceae</taxon>
        <taxon>Lichenicola</taxon>
    </lineage>
</organism>
<dbReference type="KEGG" id="lck:HN018_11370"/>
<dbReference type="GO" id="GO:0022857">
    <property type="term" value="F:transmembrane transporter activity"/>
    <property type="evidence" value="ECO:0007669"/>
    <property type="project" value="InterPro"/>
</dbReference>
<feature type="transmembrane region" description="Helical" evidence="8">
    <location>
        <begin position="89"/>
        <end position="108"/>
    </location>
</feature>
<keyword evidence="11" id="KW-1185">Reference proteome</keyword>
<dbReference type="CDD" id="cd17324">
    <property type="entry name" value="MFS_NepI_like"/>
    <property type="match status" value="1"/>
</dbReference>
<feature type="transmembrane region" description="Helical" evidence="8">
    <location>
        <begin position="57"/>
        <end position="77"/>
    </location>
</feature>
<dbReference type="PANTHER" id="PTHR43271:SF1">
    <property type="entry name" value="INNER MEMBRANE TRANSPORT PROTEIN YNFM"/>
    <property type="match status" value="1"/>
</dbReference>
<feature type="transmembrane region" description="Helical" evidence="8">
    <location>
        <begin position="383"/>
        <end position="404"/>
    </location>
</feature>